<evidence type="ECO:0000313" key="3">
    <source>
        <dbReference type="EMBL" id="MDS0283538.1"/>
    </source>
</evidence>
<proteinExistence type="predicted"/>
<feature type="transmembrane region" description="Helical" evidence="2">
    <location>
        <begin position="30"/>
        <end position="50"/>
    </location>
</feature>
<accession>A0ABU2FRZ6</accession>
<organism evidence="3 4">
    <name type="scientific">Haloarcula onubensis</name>
    <dbReference type="NCBI Taxonomy" id="2950539"/>
    <lineage>
        <taxon>Archaea</taxon>
        <taxon>Methanobacteriati</taxon>
        <taxon>Methanobacteriota</taxon>
        <taxon>Stenosarchaea group</taxon>
        <taxon>Halobacteria</taxon>
        <taxon>Halobacteriales</taxon>
        <taxon>Haloarculaceae</taxon>
        <taxon>Haloarcula</taxon>
    </lineage>
</organism>
<comment type="caution">
    <text evidence="3">The sequence shown here is derived from an EMBL/GenBank/DDBJ whole genome shotgun (WGS) entry which is preliminary data.</text>
</comment>
<dbReference type="Pfam" id="PF26047">
    <property type="entry name" value="DUF8015"/>
    <property type="match status" value="1"/>
</dbReference>
<protein>
    <submittedName>
        <fullName evidence="3">Uncharacterized protein</fullName>
    </submittedName>
</protein>
<dbReference type="InterPro" id="IPR058328">
    <property type="entry name" value="DUF8015"/>
</dbReference>
<reference evidence="3 4" key="1">
    <citation type="submission" date="2022-06" db="EMBL/GenBank/DDBJ databases">
        <title>Halomicroarcula sp. a new haloarchaeum isolate from saline soil.</title>
        <authorList>
            <person name="Strakova D."/>
            <person name="Galisteo C."/>
            <person name="Sanchez-Porro C."/>
            <person name="Ventosa A."/>
        </authorList>
    </citation>
    <scope>NUCLEOTIDE SEQUENCE [LARGE SCALE GENOMIC DNA]</scope>
    <source>
        <strain evidence="3 4">S3CR25-11</strain>
    </source>
</reference>
<dbReference type="EMBL" id="JAMQOS010000005">
    <property type="protein sequence ID" value="MDS0283538.1"/>
    <property type="molecule type" value="Genomic_DNA"/>
</dbReference>
<keyword evidence="4" id="KW-1185">Reference proteome</keyword>
<keyword evidence="2" id="KW-0472">Membrane</keyword>
<evidence type="ECO:0000256" key="2">
    <source>
        <dbReference type="SAM" id="Phobius"/>
    </source>
</evidence>
<evidence type="ECO:0000313" key="4">
    <source>
        <dbReference type="Proteomes" id="UP001268864"/>
    </source>
</evidence>
<keyword evidence="2" id="KW-0812">Transmembrane</keyword>
<sequence>MSTRSDSSPGRGRTQRRGTSYTAPVTRYDAVLLLIPVIFLLAVGAVAVFGVPVPTAMAAGSALSVVAVTDALFLNPPTGRGPTN</sequence>
<evidence type="ECO:0000256" key="1">
    <source>
        <dbReference type="SAM" id="MobiDB-lite"/>
    </source>
</evidence>
<feature type="region of interest" description="Disordered" evidence="1">
    <location>
        <begin position="1"/>
        <end position="20"/>
    </location>
</feature>
<dbReference type="Proteomes" id="UP001268864">
    <property type="component" value="Unassembled WGS sequence"/>
</dbReference>
<name>A0ABU2FRZ6_9EURY</name>
<dbReference type="RefSeq" id="WP_310901369.1">
    <property type="nucleotide sequence ID" value="NZ_JAMQOS010000005.1"/>
</dbReference>
<keyword evidence="2" id="KW-1133">Transmembrane helix</keyword>
<gene>
    <name evidence="3" type="ORF">NDI86_15535</name>
</gene>